<dbReference type="PROSITE" id="PS50111">
    <property type="entry name" value="CHEMOTAXIS_TRANSDUC_2"/>
    <property type="match status" value="1"/>
</dbReference>
<evidence type="ECO:0000256" key="3">
    <source>
        <dbReference type="ARBA" id="ARBA00022481"/>
    </source>
</evidence>
<feature type="compositionally biased region" description="Polar residues" evidence="9">
    <location>
        <begin position="282"/>
        <end position="294"/>
    </location>
</feature>
<evidence type="ECO:0000256" key="10">
    <source>
        <dbReference type="SAM" id="Phobius"/>
    </source>
</evidence>
<feature type="region of interest" description="Disordered" evidence="9">
    <location>
        <begin position="275"/>
        <end position="294"/>
    </location>
</feature>
<dbReference type="RefSeq" id="WP_051780933.1">
    <property type="nucleotide sequence ID" value="NZ_BCTH01000027.1"/>
</dbReference>
<dbReference type="GO" id="GO:0007165">
    <property type="term" value="P:signal transduction"/>
    <property type="evidence" value="ECO:0007669"/>
    <property type="project" value="UniProtKB-KW"/>
</dbReference>
<evidence type="ECO:0000256" key="1">
    <source>
        <dbReference type="ARBA" id="ARBA00004651"/>
    </source>
</evidence>
<dbReference type="Proteomes" id="UP000027604">
    <property type="component" value="Chromosome I"/>
</dbReference>
<dbReference type="eggNOG" id="COG0840">
    <property type="taxonomic scope" value="Bacteria"/>
</dbReference>
<dbReference type="PANTHER" id="PTHR43531">
    <property type="entry name" value="PROTEIN ICFG"/>
    <property type="match status" value="1"/>
</dbReference>
<dbReference type="InterPro" id="IPR051310">
    <property type="entry name" value="MCP_chemotaxis"/>
</dbReference>
<keyword evidence="8" id="KW-0807">Transducer</keyword>
<dbReference type="AlphaFoldDB" id="W0V934"/>
<keyword evidence="4 10" id="KW-0812">Transmembrane</keyword>
<protein>
    <submittedName>
        <fullName evidence="12">Methyl-accepting chemotaxis (MCP) signaling domain protein</fullName>
    </submittedName>
</protein>
<evidence type="ECO:0000313" key="12">
    <source>
        <dbReference type="EMBL" id="CDG83858.1"/>
    </source>
</evidence>
<dbReference type="PRINTS" id="PR00260">
    <property type="entry name" value="CHEMTRNSDUCR"/>
</dbReference>
<dbReference type="Pfam" id="PF00015">
    <property type="entry name" value="MCPsignal"/>
    <property type="match status" value="1"/>
</dbReference>
<dbReference type="CDD" id="cd11386">
    <property type="entry name" value="MCP_signal"/>
    <property type="match status" value="1"/>
</dbReference>
<dbReference type="OrthoDB" id="8555762at2"/>
<evidence type="ECO:0000256" key="4">
    <source>
        <dbReference type="ARBA" id="ARBA00022692"/>
    </source>
</evidence>
<dbReference type="GO" id="GO:0004888">
    <property type="term" value="F:transmembrane signaling receptor activity"/>
    <property type="evidence" value="ECO:0007669"/>
    <property type="project" value="InterPro"/>
</dbReference>
<evidence type="ECO:0000256" key="5">
    <source>
        <dbReference type="ARBA" id="ARBA00022989"/>
    </source>
</evidence>
<keyword evidence="5 10" id="KW-1133">Transmembrane helix</keyword>
<feature type="transmembrane region" description="Helical" evidence="10">
    <location>
        <begin position="174"/>
        <end position="197"/>
    </location>
</feature>
<evidence type="ECO:0000256" key="2">
    <source>
        <dbReference type="ARBA" id="ARBA00022475"/>
    </source>
</evidence>
<accession>W0V934</accession>
<keyword evidence="3" id="KW-0488">Methylation</keyword>
<comment type="similarity">
    <text evidence="7">Belongs to the methyl-accepting chemotaxis (MCP) protein family.</text>
</comment>
<evidence type="ECO:0000256" key="7">
    <source>
        <dbReference type="ARBA" id="ARBA00029447"/>
    </source>
</evidence>
<keyword evidence="2" id="KW-1003">Cell membrane</keyword>
<dbReference type="SMART" id="SM01049">
    <property type="entry name" value="Cache_2"/>
    <property type="match status" value="1"/>
</dbReference>
<dbReference type="EMBL" id="HG322949">
    <property type="protein sequence ID" value="CDG83858.1"/>
    <property type="molecule type" value="Genomic_DNA"/>
</dbReference>
<dbReference type="Gene3D" id="3.30.450.20">
    <property type="entry name" value="PAS domain"/>
    <property type="match status" value="1"/>
</dbReference>
<dbReference type="SUPFAM" id="SSF58104">
    <property type="entry name" value="Methyl-accepting chemotaxis protein (MCP) signaling domain"/>
    <property type="match status" value="1"/>
</dbReference>
<reference evidence="12 13" key="1">
    <citation type="journal article" date="2015" name="Genome Announc.">
        <title>Genome Sequence of Mushroom Soft-Rot Pathogen Janthinobacterium agaricidamnosum.</title>
        <authorList>
            <person name="Graupner K."/>
            <person name="Lackner G."/>
            <person name="Hertweck C."/>
        </authorList>
    </citation>
    <scope>NUCLEOTIDE SEQUENCE [LARGE SCALE GENOMIC DNA]</scope>
    <source>
        <strain evidence="13">NBRC 102515 / DSM 9628</strain>
    </source>
</reference>
<keyword evidence="13" id="KW-1185">Reference proteome</keyword>
<name>W0V934_9BURK</name>
<dbReference type="HOGENOM" id="CLU_000445_107_16_4"/>
<dbReference type="InterPro" id="IPR004089">
    <property type="entry name" value="MCPsignal_dom"/>
</dbReference>
<evidence type="ECO:0000259" key="11">
    <source>
        <dbReference type="PROSITE" id="PS50111"/>
    </source>
</evidence>
<dbReference type="STRING" id="1349767.GJA_3238"/>
<dbReference type="GO" id="GO:0006935">
    <property type="term" value="P:chemotaxis"/>
    <property type="evidence" value="ECO:0007669"/>
    <property type="project" value="InterPro"/>
</dbReference>
<sequence>MKLRSRILLLCVSTLLGIICIASVSLYSLRQTMMTERTEQITTMVELANAAIEKAYALEQSGKLTREQAQQQAKQAIGSFVKDEMYYFVRDYSTDLLYVHPNPARVGTPQKNMKESGDRYRASLAHSRIGVVQADGTRPNVQGPVAKMYAVIKFAPWDWLVGTGTYIDDINHEFWRHALTLLAIGVALMVVVGGLAWHMLRRIVAQLGGEPDHAAAIVGQIANGDLTTHIETRPEDNASLLFAIKAMRDNLASIVGQVRRDADGISTASAEIASGNHDLSSRTEQQAGSLEETASTMEQMTSTVRQNADNARQANQLAISASEVASQAGGVVGQVVNTMGSINASSKKIGDIISVIDGIAFQTNILALNAAVEAARAGEQGRGFAVVATEVRNLAHRSAAAAKEIKQLIDSSAEQVEAGEKLVALAGATMDKVVASVRQVTDIVAEIASASQEQSAGIEQINHAIVDMDNMTQQNSALVEQASAAAQAMNDQAAGLAQIVSVFKLDQLAGKHGHTVQAGVKRTLLN</sequence>
<feature type="domain" description="Methyl-accepting transducer" evidence="11">
    <location>
        <begin position="261"/>
        <end position="490"/>
    </location>
</feature>
<evidence type="ECO:0000256" key="8">
    <source>
        <dbReference type="PROSITE-ProRule" id="PRU00284"/>
    </source>
</evidence>
<dbReference type="Pfam" id="PF17200">
    <property type="entry name" value="sCache_2"/>
    <property type="match status" value="1"/>
</dbReference>
<gene>
    <name evidence="12" type="ORF">GJA_3238</name>
</gene>
<dbReference type="InterPro" id="IPR033480">
    <property type="entry name" value="sCache_2"/>
</dbReference>
<dbReference type="KEGG" id="jag:GJA_3238"/>
<dbReference type="InterPro" id="IPR004090">
    <property type="entry name" value="Chemotax_Me-accpt_rcpt"/>
</dbReference>
<dbReference type="SMART" id="SM00283">
    <property type="entry name" value="MA"/>
    <property type="match status" value="1"/>
</dbReference>
<comment type="subcellular location">
    <subcellularLocation>
        <location evidence="1">Cell membrane</location>
        <topology evidence="1">Multi-pass membrane protein</topology>
    </subcellularLocation>
</comment>
<proteinExistence type="inferred from homology"/>
<organism evidence="12 13">
    <name type="scientific">Janthinobacterium agaricidamnosum NBRC 102515 = DSM 9628</name>
    <dbReference type="NCBI Taxonomy" id="1349767"/>
    <lineage>
        <taxon>Bacteria</taxon>
        <taxon>Pseudomonadati</taxon>
        <taxon>Pseudomonadota</taxon>
        <taxon>Betaproteobacteria</taxon>
        <taxon>Burkholderiales</taxon>
        <taxon>Oxalobacteraceae</taxon>
        <taxon>Janthinobacterium</taxon>
    </lineage>
</organism>
<dbReference type="Gene3D" id="1.10.287.950">
    <property type="entry name" value="Methyl-accepting chemotaxis protein"/>
    <property type="match status" value="1"/>
</dbReference>
<evidence type="ECO:0000256" key="9">
    <source>
        <dbReference type="SAM" id="MobiDB-lite"/>
    </source>
</evidence>
<dbReference type="PANTHER" id="PTHR43531:SF14">
    <property type="entry name" value="METHYL-ACCEPTING CHEMOTAXIS PROTEIN I-RELATED"/>
    <property type="match status" value="1"/>
</dbReference>
<evidence type="ECO:0000256" key="6">
    <source>
        <dbReference type="ARBA" id="ARBA00023136"/>
    </source>
</evidence>
<dbReference type="PATRIC" id="fig|1349767.4.peg.5027"/>
<dbReference type="GO" id="GO:0005886">
    <property type="term" value="C:plasma membrane"/>
    <property type="evidence" value="ECO:0007669"/>
    <property type="project" value="UniProtKB-SubCell"/>
</dbReference>
<dbReference type="FunFam" id="1.10.287.950:FF:000001">
    <property type="entry name" value="Methyl-accepting chemotaxis sensory transducer"/>
    <property type="match status" value="1"/>
</dbReference>
<evidence type="ECO:0000313" key="13">
    <source>
        <dbReference type="Proteomes" id="UP000027604"/>
    </source>
</evidence>
<keyword evidence="6 10" id="KW-0472">Membrane</keyword>